<gene>
    <name evidence="1" type="ORF">ACFQMF_01745</name>
</gene>
<protein>
    <submittedName>
        <fullName evidence="1">Uncharacterized protein</fullName>
    </submittedName>
</protein>
<name>A0ABD6AGE1_9EURY</name>
<dbReference type="EMBL" id="JBHTBL010000001">
    <property type="protein sequence ID" value="MFC7323295.1"/>
    <property type="molecule type" value="Genomic_DNA"/>
</dbReference>
<dbReference type="RefSeq" id="WP_256407396.1">
    <property type="nucleotide sequence ID" value="NZ_JANHDN010000001.1"/>
</dbReference>
<dbReference type="Proteomes" id="UP001596545">
    <property type="component" value="Unassembled WGS sequence"/>
</dbReference>
<accession>A0ABD6AGE1</accession>
<comment type="caution">
    <text evidence="1">The sequence shown here is derived from an EMBL/GenBank/DDBJ whole genome shotgun (WGS) entry which is preliminary data.</text>
</comment>
<organism evidence="1 2">
    <name type="scientific">Halorubrum rutilum</name>
    <dbReference type="NCBI Taxonomy" id="1364933"/>
    <lineage>
        <taxon>Archaea</taxon>
        <taxon>Methanobacteriati</taxon>
        <taxon>Methanobacteriota</taxon>
        <taxon>Stenosarchaea group</taxon>
        <taxon>Halobacteria</taxon>
        <taxon>Halobacteriales</taxon>
        <taxon>Haloferacaceae</taxon>
        <taxon>Halorubrum</taxon>
    </lineage>
</organism>
<evidence type="ECO:0000313" key="2">
    <source>
        <dbReference type="Proteomes" id="UP001596545"/>
    </source>
</evidence>
<reference evidence="1 2" key="1">
    <citation type="journal article" date="2019" name="Int. J. Syst. Evol. Microbiol.">
        <title>The Global Catalogue of Microorganisms (GCM) 10K type strain sequencing project: providing services to taxonomists for standard genome sequencing and annotation.</title>
        <authorList>
            <consortium name="The Broad Institute Genomics Platform"/>
            <consortium name="The Broad Institute Genome Sequencing Center for Infectious Disease"/>
            <person name="Wu L."/>
            <person name="Ma J."/>
        </authorList>
    </citation>
    <scope>NUCLEOTIDE SEQUENCE [LARGE SCALE GENOMIC DNA]</scope>
    <source>
        <strain evidence="1 2">CGMCC 1.12554</strain>
    </source>
</reference>
<proteinExistence type="predicted"/>
<evidence type="ECO:0000313" key="1">
    <source>
        <dbReference type="EMBL" id="MFC7323295.1"/>
    </source>
</evidence>
<keyword evidence="2" id="KW-1185">Reference proteome</keyword>
<sequence length="59" mass="6370">MRLLDRIEVGFDAADAAVAVVIDERDEMTVVEVEHDTGELGVTSECSGLASHPERMAII</sequence>
<dbReference type="AlphaFoldDB" id="A0ABD6AGE1"/>